<gene>
    <name evidence="2" type="ORF">CK497_01420</name>
</gene>
<protein>
    <submittedName>
        <fullName evidence="2">Uncharacterized protein</fullName>
    </submittedName>
</protein>
<organism evidence="2 3">
    <name type="scientific">Vreelandella alkaliphila</name>
    <dbReference type="NCBI Taxonomy" id="272774"/>
    <lineage>
        <taxon>Bacteria</taxon>
        <taxon>Pseudomonadati</taxon>
        <taxon>Pseudomonadota</taxon>
        <taxon>Gammaproteobacteria</taxon>
        <taxon>Oceanospirillales</taxon>
        <taxon>Halomonadaceae</taxon>
        <taxon>Vreelandella</taxon>
    </lineage>
</organism>
<feature type="signal peptide" evidence="1">
    <location>
        <begin position="1"/>
        <end position="22"/>
    </location>
</feature>
<proteinExistence type="predicted"/>
<dbReference type="EMBL" id="NSKA01000001">
    <property type="protein sequence ID" value="PAU73290.1"/>
    <property type="molecule type" value="Genomic_DNA"/>
</dbReference>
<comment type="caution">
    <text evidence="2">The sequence shown here is derived from an EMBL/GenBank/DDBJ whole genome shotgun (WGS) entry which is preliminary data.</text>
</comment>
<feature type="chain" id="PRO_5045972453" evidence="1">
    <location>
        <begin position="23"/>
        <end position="126"/>
    </location>
</feature>
<keyword evidence="3" id="KW-1185">Reference proteome</keyword>
<keyword evidence="1" id="KW-0732">Signal</keyword>
<name>A0ABX4HLM3_9GAMM</name>
<dbReference type="Proteomes" id="UP000218675">
    <property type="component" value="Unassembled WGS sequence"/>
</dbReference>
<evidence type="ECO:0000313" key="2">
    <source>
        <dbReference type="EMBL" id="PAU73290.1"/>
    </source>
</evidence>
<reference evidence="2 3" key="1">
    <citation type="submission" date="2017-08" db="EMBL/GenBank/DDBJ databases">
        <title>Halomonas binhaiensis sp. nov., isolated from saline alkaline soil.</title>
        <authorList>
            <person name="Wang D."/>
            <person name="Zhang G."/>
        </authorList>
    </citation>
    <scope>NUCLEOTIDE SEQUENCE [LARGE SCALE GENOMIC DNA]</scope>
    <source>
        <strain evidence="2 3">WN018</strain>
    </source>
</reference>
<evidence type="ECO:0000256" key="1">
    <source>
        <dbReference type="SAM" id="SignalP"/>
    </source>
</evidence>
<dbReference type="RefSeq" id="WP_095602416.1">
    <property type="nucleotide sequence ID" value="NZ_NSKA01000001.1"/>
</dbReference>
<evidence type="ECO:0000313" key="3">
    <source>
        <dbReference type="Proteomes" id="UP000218675"/>
    </source>
</evidence>
<sequence length="126" mass="14096">MRKLITLTVGCWLLCLSLLVQAAWYEGGTLHAASAVEWQQASDANKLATSADLFTVMWQNDHLKPTVSQQVNSVDDLRRFAEELMTQLNDAFSPDADAAENARLFTNQQVGETSVLLMFMMGWVKE</sequence>
<accession>A0ABX4HLM3</accession>